<evidence type="ECO:0000313" key="7">
    <source>
        <dbReference type="EMBL" id="MBL7633530.1"/>
    </source>
</evidence>
<dbReference type="Pfam" id="PF00126">
    <property type="entry name" value="HTH_1"/>
    <property type="match status" value="1"/>
</dbReference>
<dbReference type="GO" id="GO:0003700">
    <property type="term" value="F:DNA-binding transcription factor activity"/>
    <property type="evidence" value="ECO:0007669"/>
    <property type="project" value="InterPro"/>
</dbReference>
<dbReference type="InterPro" id="IPR000847">
    <property type="entry name" value="LysR_HTH_N"/>
</dbReference>
<protein>
    <submittedName>
        <fullName evidence="7">LysR family transcriptional regulator</fullName>
    </submittedName>
</protein>
<dbReference type="EMBL" id="JAEACQ010000386">
    <property type="protein sequence ID" value="MBL7633530.1"/>
    <property type="molecule type" value="Genomic_DNA"/>
</dbReference>
<keyword evidence="4" id="KW-0804">Transcription</keyword>
<evidence type="ECO:0000256" key="3">
    <source>
        <dbReference type="ARBA" id="ARBA00023125"/>
    </source>
</evidence>
<dbReference type="Proteomes" id="UP000604475">
    <property type="component" value="Unassembled WGS sequence"/>
</dbReference>
<name>A0A937RNR1_9ACTN</name>
<dbReference type="GO" id="GO:0003677">
    <property type="term" value="F:DNA binding"/>
    <property type="evidence" value="ECO:0007669"/>
    <property type="project" value="UniProtKB-KW"/>
</dbReference>
<dbReference type="InterPro" id="IPR005119">
    <property type="entry name" value="LysR_subst-bd"/>
</dbReference>
<dbReference type="SUPFAM" id="SSF46785">
    <property type="entry name" value="Winged helix' DNA-binding domain"/>
    <property type="match status" value="1"/>
</dbReference>
<dbReference type="InterPro" id="IPR036390">
    <property type="entry name" value="WH_DNA-bd_sf"/>
</dbReference>
<dbReference type="InterPro" id="IPR036388">
    <property type="entry name" value="WH-like_DNA-bd_sf"/>
</dbReference>
<evidence type="ECO:0000259" key="6">
    <source>
        <dbReference type="PROSITE" id="PS50931"/>
    </source>
</evidence>
<feature type="region of interest" description="Disordered" evidence="5">
    <location>
        <begin position="296"/>
        <end position="326"/>
    </location>
</feature>
<dbReference type="RefSeq" id="WP_203007199.1">
    <property type="nucleotide sequence ID" value="NZ_JADWYU010000203.1"/>
</dbReference>
<proteinExistence type="inferred from homology"/>
<dbReference type="PANTHER" id="PTHR30346:SF0">
    <property type="entry name" value="HCA OPERON TRANSCRIPTIONAL ACTIVATOR HCAR"/>
    <property type="match status" value="1"/>
</dbReference>
<keyword evidence="8" id="KW-1185">Reference proteome</keyword>
<dbReference type="PANTHER" id="PTHR30346">
    <property type="entry name" value="TRANSCRIPTIONAL DUAL REGULATOR HCAR-RELATED"/>
    <property type="match status" value="1"/>
</dbReference>
<dbReference type="Gene3D" id="3.40.190.10">
    <property type="entry name" value="Periplasmic binding protein-like II"/>
    <property type="match status" value="2"/>
</dbReference>
<dbReference type="SUPFAM" id="SSF53850">
    <property type="entry name" value="Periplasmic binding protein-like II"/>
    <property type="match status" value="1"/>
</dbReference>
<dbReference type="PROSITE" id="PS50931">
    <property type="entry name" value="HTH_LYSR"/>
    <property type="match status" value="1"/>
</dbReference>
<evidence type="ECO:0000256" key="1">
    <source>
        <dbReference type="ARBA" id="ARBA00009437"/>
    </source>
</evidence>
<keyword evidence="3" id="KW-0238">DNA-binding</keyword>
<dbReference type="Pfam" id="PF03466">
    <property type="entry name" value="LysR_substrate"/>
    <property type="match status" value="1"/>
</dbReference>
<reference evidence="7" key="1">
    <citation type="submission" date="2020-12" db="EMBL/GenBank/DDBJ databases">
        <title>Genomic characterization of non-nitrogen-fixing Frankia strains.</title>
        <authorList>
            <person name="Carlos-Shanley C."/>
            <person name="Guerra T."/>
            <person name="Hahn D."/>
        </authorList>
    </citation>
    <scope>NUCLEOTIDE SEQUENCE</scope>
    <source>
        <strain evidence="7">CN6</strain>
    </source>
</reference>
<gene>
    <name evidence="7" type="ORF">I7412_41530</name>
</gene>
<dbReference type="FunFam" id="1.10.10.10:FF:000001">
    <property type="entry name" value="LysR family transcriptional regulator"/>
    <property type="match status" value="1"/>
</dbReference>
<feature type="domain" description="HTH lysR-type" evidence="6">
    <location>
        <begin position="1"/>
        <end position="58"/>
    </location>
</feature>
<evidence type="ECO:0000256" key="5">
    <source>
        <dbReference type="SAM" id="MobiDB-lite"/>
    </source>
</evidence>
<evidence type="ECO:0000313" key="8">
    <source>
        <dbReference type="Proteomes" id="UP000604475"/>
    </source>
</evidence>
<comment type="similarity">
    <text evidence="1">Belongs to the LysR transcriptional regulatory family.</text>
</comment>
<evidence type="ECO:0000256" key="2">
    <source>
        <dbReference type="ARBA" id="ARBA00023015"/>
    </source>
</evidence>
<dbReference type="Gene3D" id="1.10.10.10">
    <property type="entry name" value="Winged helix-like DNA-binding domain superfamily/Winged helix DNA-binding domain"/>
    <property type="match status" value="1"/>
</dbReference>
<comment type="caution">
    <text evidence="7">The sequence shown here is derived from an EMBL/GenBank/DDBJ whole genome shotgun (WGS) entry which is preliminary data.</text>
</comment>
<sequence length="326" mass="34872">MDIRILRSFLAIADELHFGRAAARLHLAQPSLSQQLRRLEREVGVELVARTSHEVRLTPAGQVFQTEARKLIEQADRAMTAAREVAAGRSGWINIGFNLSAAERVLQPALVKLSGTHPGVGTHLWELTSGPQVQGLLNGELDVGFTFGPPPTGALGSREVLRVQLVAVVGHHHEWAGRQSVAFHELASQACMLCRRATSPTMYDTIIAIAQRTSTNLRIVAENDDLGGVRLRITTGPVAGILSLERARTLNGTSVVPIVDPVPTVPVHMVWRPPQTRLVAALLDSVDTVLRERAGDAAAEAAGGPPATAGPGAVPGQRRGDRPAAW</sequence>
<dbReference type="PRINTS" id="PR00039">
    <property type="entry name" value="HTHLYSR"/>
</dbReference>
<feature type="compositionally biased region" description="Low complexity" evidence="5">
    <location>
        <begin position="296"/>
        <end position="316"/>
    </location>
</feature>
<keyword evidence="2" id="KW-0805">Transcription regulation</keyword>
<accession>A0A937RNR1</accession>
<evidence type="ECO:0000256" key="4">
    <source>
        <dbReference type="ARBA" id="ARBA00023163"/>
    </source>
</evidence>
<dbReference type="GO" id="GO:0032993">
    <property type="term" value="C:protein-DNA complex"/>
    <property type="evidence" value="ECO:0007669"/>
    <property type="project" value="TreeGrafter"/>
</dbReference>
<organism evidence="7 8">
    <name type="scientific">Frankia nepalensis</name>
    <dbReference type="NCBI Taxonomy" id="1836974"/>
    <lineage>
        <taxon>Bacteria</taxon>
        <taxon>Bacillati</taxon>
        <taxon>Actinomycetota</taxon>
        <taxon>Actinomycetes</taxon>
        <taxon>Frankiales</taxon>
        <taxon>Frankiaceae</taxon>
        <taxon>Frankia</taxon>
    </lineage>
</organism>
<dbReference type="CDD" id="cd08414">
    <property type="entry name" value="PBP2_LTTR_aromatics_like"/>
    <property type="match status" value="1"/>
</dbReference>
<dbReference type="AlphaFoldDB" id="A0A937RNR1"/>